<name>A0ABQ1US89_9BACT</name>
<keyword evidence="2" id="KW-1185">Reference proteome</keyword>
<accession>A0ABQ1US89</accession>
<evidence type="ECO:0000313" key="1">
    <source>
        <dbReference type="EMBL" id="GGF23653.1"/>
    </source>
</evidence>
<protein>
    <submittedName>
        <fullName evidence="1">Uncharacterized protein</fullName>
    </submittedName>
</protein>
<reference evidence="2" key="1">
    <citation type="journal article" date="2019" name="Int. J. Syst. Evol. Microbiol.">
        <title>The Global Catalogue of Microorganisms (GCM) 10K type strain sequencing project: providing services to taxonomists for standard genome sequencing and annotation.</title>
        <authorList>
            <consortium name="The Broad Institute Genomics Platform"/>
            <consortium name="The Broad Institute Genome Sequencing Center for Infectious Disease"/>
            <person name="Wu L."/>
            <person name="Ma J."/>
        </authorList>
    </citation>
    <scope>NUCLEOTIDE SEQUENCE [LARGE SCALE GENOMIC DNA]</scope>
    <source>
        <strain evidence="2">CGMCC 1.15407</strain>
    </source>
</reference>
<organism evidence="1 2">
    <name type="scientific">Echinicola rosea</name>
    <dbReference type="NCBI Taxonomy" id="1807691"/>
    <lineage>
        <taxon>Bacteria</taxon>
        <taxon>Pseudomonadati</taxon>
        <taxon>Bacteroidota</taxon>
        <taxon>Cytophagia</taxon>
        <taxon>Cytophagales</taxon>
        <taxon>Cyclobacteriaceae</taxon>
        <taxon>Echinicola</taxon>
    </lineage>
</organism>
<dbReference type="Proteomes" id="UP000647339">
    <property type="component" value="Unassembled WGS sequence"/>
</dbReference>
<gene>
    <name evidence="1" type="ORF">GCM10011339_09680</name>
</gene>
<proteinExistence type="predicted"/>
<comment type="caution">
    <text evidence="1">The sequence shown here is derived from an EMBL/GenBank/DDBJ whole genome shotgun (WGS) entry which is preliminary data.</text>
</comment>
<evidence type="ECO:0000313" key="2">
    <source>
        <dbReference type="Proteomes" id="UP000647339"/>
    </source>
</evidence>
<sequence length="77" mass="9313">MDFTGFSEANYFGQVLLINESRDYTSNVKKRIRYCKYINEKYIKLTFWQYICFMVNDSIFSIRNRLRCLNTACFSGY</sequence>
<dbReference type="EMBL" id="BMIU01000003">
    <property type="protein sequence ID" value="GGF23653.1"/>
    <property type="molecule type" value="Genomic_DNA"/>
</dbReference>